<feature type="domain" description="Response regulatory" evidence="2">
    <location>
        <begin position="3"/>
        <end position="129"/>
    </location>
</feature>
<gene>
    <name evidence="3" type="ORF">JI741_07580</name>
</gene>
<dbReference type="InterPro" id="IPR001789">
    <property type="entry name" value="Sig_transdc_resp-reg_receiver"/>
</dbReference>
<dbReference type="Proteomes" id="UP000613030">
    <property type="component" value="Unassembled WGS sequence"/>
</dbReference>
<name>A0ABS1KNS0_9BACT</name>
<keyword evidence="1" id="KW-0597">Phosphoprotein</keyword>
<feature type="modified residue" description="4-aspartylphosphate" evidence="1">
    <location>
        <position position="56"/>
    </location>
</feature>
<dbReference type="EMBL" id="JAERRB010000002">
    <property type="protein sequence ID" value="MBL0741076.1"/>
    <property type="molecule type" value="Genomic_DNA"/>
</dbReference>
<evidence type="ECO:0000313" key="3">
    <source>
        <dbReference type="EMBL" id="MBL0741076.1"/>
    </source>
</evidence>
<evidence type="ECO:0000259" key="2">
    <source>
        <dbReference type="PROSITE" id="PS50110"/>
    </source>
</evidence>
<proteinExistence type="predicted"/>
<dbReference type="PANTHER" id="PTHR46832">
    <property type="entry name" value="5'-METHYLTHIOADENOSINE/S-ADENOSYLHOMOCYSTEINE NUCLEOSIDASE"/>
    <property type="match status" value="1"/>
</dbReference>
<dbReference type="Pfam" id="PF01048">
    <property type="entry name" value="PNP_UDP_1"/>
    <property type="match status" value="1"/>
</dbReference>
<dbReference type="InterPro" id="IPR035994">
    <property type="entry name" value="Nucleoside_phosphorylase_sf"/>
</dbReference>
<organism evidence="3 4">
    <name type="scientific">Chryseolinea lacunae</name>
    <dbReference type="NCBI Taxonomy" id="2801331"/>
    <lineage>
        <taxon>Bacteria</taxon>
        <taxon>Pseudomonadati</taxon>
        <taxon>Bacteroidota</taxon>
        <taxon>Cytophagia</taxon>
        <taxon>Cytophagales</taxon>
        <taxon>Fulvivirgaceae</taxon>
        <taxon>Chryseolinea</taxon>
    </lineage>
</organism>
<dbReference type="Gene3D" id="3.40.50.1580">
    <property type="entry name" value="Nucleoside phosphorylase domain"/>
    <property type="match status" value="1"/>
</dbReference>
<protein>
    <recommendedName>
        <fullName evidence="2">Response regulatory domain-containing protein</fullName>
    </recommendedName>
</protein>
<dbReference type="InterPro" id="IPR011006">
    <property type="entry name" value="CheY-like_superfamily"/>
</dbReference>
<dbReference type="SUPFAM" id="SSF53167">
    <property type="entry name" value="Purine and uridine phosphorylases"/>
    <property type="match status" value="1"/>
</dbReference>
<sequence length="416" mass="47196">MIKILIVDDASHKSDQVKQLLTDDAMILPTDITCVPTIKAAKRLLINESFDLVILDLVLPLDTGDTPTPEKGITFLKDLETNPSLKPPLYIIGLTAFGDLKQQFESEFSKYVWHLIAYNAMEINWQDKLKNIVYHLVSIRKRYIEGTSIIRQCEIAVITAISTPEFDKILDWPVSWTKFNLDNDPTTYFNCIIENSGKKIRIIAACCEQMGMTATAVLTAKIIHQFRPHTIIMGGICAGLKERELNYGDILIAEQSWDYGSGKMKDIEDESTGIKETKFEPDTRPIQLAANLKAKIHNLLRRNDILSKIQNECKYTKPTNVLKAYLGPIASGSYVISSESKLNEIKQLQRKLLGVEMEGYGLYYTCEHNQDKSVKGLMIKSVSDFGDSTKNDKYQDYSSFTSAQFIYHFINEELVH</sequence>
<dbReference type="PANTHER" id="PTHR46832:SF1">
    <property type="entry name" value="5'-METHYLTHIOADENOSINE_S-ADENOSYLHOMOCYSTEINE NUCLEOSIDASE"/>
    <property type="match status" value="1"/>
</dbReference>
<keyword evidence="4" id="KW-1185">Reference proteome</keyword>
<reference evidence="3 4" key="1">
    <citation type="submission" date="2021-01" db="EMBL/GenBank/DDBJ databases">
        <title>Chryseolinea sp. Jin1 Genome sequencing and assembly.</title>
        <authorList>
            <person name="Kim I."/>
        </authorList>
    </citation>
    <scope>NUCLEOTIDE SEQUENCE [LARGE SCALE GENOMIC DNA]</scope>
    <source>
        <strain evidence="3 4">Jin1</strain>
    </source>
</reference>
<dbReference type="Gene3D" id="3.40.50.2300">
    <property type="match status" value="1"/>
</dbReference>
<dbReference type="SUPFAM" id="SSF52172">
    <property type="entry name" value="CheY-like"/>
    <property type="match status" value="1"/>
</dbReference>
<evidence type="ECO:0000313" key="4">
    <source>
        <dbReference type="Proteomes" id="UP000613030"/>
    </source>
</evidence>
<comment type="caution">
    <text evidence="3">The sequence shown here is derived from an EMBL/GenBank/DDBJ whole genome shotgun (WGS) entry which is preliminary data.</text>
</comment>
<accession>A0ABS1KNS0</accession>
<evidence type="ECO:0000256" key="1">
    <source>
        <dbReference type="PROSITE-ProRule" id="PRU00169"/>
    </source>
</evidence>
<dbReference type="PROSITE" id="PS50110">
    <property type="entry name" value="RESPONSE_REGULATORY"/>
    <property type="match status" value="1"/>
</dbReference>
<dbReference type="InterPro" id="IPR000845">
    <property type="entry name" value="Nucleoside_phosphorylase_d"/>
</dbReference>
<dbReference type="RefSeq" id="WP_202008438.1">
    <property type="nucleotide sequence ID" value="NZ_JAERRB010000002.1"/>
</dbReference>